<sequence length="1387" mass="148111">MPHLPRSVLALPLSLVLTLAASSAARAVTVGDAYANAGANQCSWTIGTAASEKVLTFSSGTYTLTSFKNKLTSPVREYVSASTPSREVRFEWDGTTITGATPGWSCVSGSAATATVGGQSAIKLDVTIGRSGVQVTKHYLVHPSTGLMREWSDYKNTGSGAASLVRPSFLEQHVLGDDTADTTLRWMTGAKYAAGSWELRQTALSSSYARTFDSYDQFDCPANASGVAGFGDIATYNASGHLGQREWHDSSGGYVWPDAQHPGPSSATSRTWVAPTSGTVDVASHAAKVDAAGNGVVVKVLKNDDVIFSPTTIAGSDTTGIAVNVANVTVRAGDRIRFVIEGNGDWSNDSTGWNPTVTYQGGGASYRASSGFSSTQGANAWRYEDFGSGAACPIAGWAETSFNYIPWFTLFDRAEQDGVAVGFDYYGRWALRAGNQEGAGALSLSIPNYSKSLVAGETISSPRAFTQVYVDDLDDMTNRLLDWQYRYMWDYTRDPYFTAIRMLGYWFRGSQWTGTWDQAGTLQKIFGLAPHMQTIGADTYHRDNGWWDKPGDWNGPDFRQSNDLLAKSGTKQLIYMMAYNANLNSDAYRANPGWFVMGSPCGYADRLIDLTQPGAEAWMGDLLIGKAAAWGDFQWRNDSCPVTDWPGAQQLAQDQAFRRVQARFLDTRTGSAIQGVDSGGYETSWEFMRMASGYSITDRDGFAEQHDASRLFPADKISGIPDTWDPGNCTTRWNSLLMYNPDFTGDTSDPVKLACMRKLIEKYRYLRANDVVGRWVHQYHPAASDNERNWFQRVSGDGSKSLVIYKGSGSGSAVTVYPRGLTPGTTYDVRYELGSGSASRTGSDLMTNGIRLASIGAGELIWIGMPKHPGGGADRTAPGNPTNVQAHVRTNMNWAGVDVTWDAGSDDHWVSGYQISLLGRVIGTVSKGRYFFHSGAMASPNAPYVVKTIDGDGNLSSGATAGGFTVDTTGVEDDDSAVTYSGGWDHQRDVIDASGETLSRSAGTCNDACTGFSGTQGANNWRYQDFVSGRWQDISTYAATGGYLGMREWHDASGGFVWPSALHPGESNDTARTWVAPRAGTVDITGNVAKFVTGGDGVVVKITKNGTTIWGTRTIGANDTTGVAANVSGVAVAAGDAIRFEVNRGSGNYQYDATAWDPFVRYSTDPPPPAATTATASWSFSGSQVTYLAKLGPDLGKVDVKIDGVTDTTLDLYAPDDTNHQIPVYTKTFGAVGRHTISIAPAGSKNSRSSGLAITLDGFQALTNAPTVVAETDASITYAGSGWSTSGGVRSSATAGDTATVRFTGRRITWVGPICAACGSADVSLDGAFAARVDTFGFRGPSVGQAALYQATFPTSGPHTLTVRVLGTRNLDSSASTVGVDAFHVRP</sequence>
<evidence type="ECO:0000256" key="1">
    <source>
        <dbReference type="SAM" id="SignalP"/>
    </source>
</evidence>
<reference evidence="3" key="1">
    <citation type="submission" date="2023-07" db="EMBL/GenBank/DDBJ databases">
        <title>Conexibacter stalactiti sp. nov., isolated from stalactites in a lava cave and emended description of the genus Conexibacter.</title>
        <authorList>
            <person name="Lee S.D."/>
        </authorList>
    </citation>
    <scope>NUCLEOTIDE SEQUENCE [LARGE SCALE GENOMIC DNA]</scope>
    <source>
        <strain evidence="3">KCTC 39840</strain>
    </source>
</reference>
<gene>
    <name evidence="2" type="ORF">R7226_04465</name>
</gene>
<comment type="caution">
    <text evidence="2">The sequence shown here is derived from an EMBL/GenBank/DDBJ whole genome shotgun (WGS) entry which is preliminary data.</text>
</comment>
<feature type="chain" id="PRO_5045529333" evidence="1">
    <location>
        <begin position="28"/>
        <end position="1387"/>
    </location>
</feature>
<evidence type="ECO:0000313" key="3">
    <source>
        <dbReference type="Proteomes" id="UP001284601"/>
    </source>
</evidence>
<keyword evidence="1" id="KW-0732">Signal</keyword>
<dbReference type="RefSeq" id="WP_318595837.1">
    <property type="nucleotide sequence ID" value="NZ_JAWSTH010000006.1"/>
</dbReference>
<dbReference type="InterPro" id="IPR017853">
    <property type="entry name" value="GH"/>
</dbReference>
<dbReference type="SUPFAM" id="SSF51445">
    <property type="entry name" value="(Trans)glycosidases"/>
    <property type="match status" value="1"/>
</dbReference>
<feature type="signal peptide" evidence="1">
    <location>
        <begin position="1"/>
        <end position="27"/>
    </location>
</feature>
<proteinExistence type="predicted"/>
<keyword evidence="3" id="KW-1185">Reference proteome</keyword>
<organism evidence="2 3">
    <name type="scientific">Conexibacter stalactiti</name>
    <dbReference type="NCBI Taxonomy" id="1940611"/>
    <lineage>
        <taxon>Bacteria</taxon>
        <taxon>Bacillati</taxon>
        <taxon>Actinomycetota</taxon>
        <taxon>Thermoleophilia</taxon>
        <taxon>Solirubrobacterales</taxon>
        <taxon>Conexibacteraceae</taxon>
        <taxon>Conexibacter</taxon>
    </lineage>
</organism>
<dbReference type="Gene3D" id="2.60.120.260">
    <property type="entry name" value="Galactose-binding domain-like"/>
    <property type="match status" value="2"/>
</dbReference>
<accession>A0ABU4HJV2</accession>
<dbReference type="Proteomes" id="UP001284601">
    <property type="component" value="Unassembled WGS sequence"/>
</dbReference>
<dbReference type="Gene3D" id="3.20.20.70">
    <property type="entry name" value="Aldolase class I"/>
    <property type="match status" value="1"/>
</dbReference>
<protein>
    <submittedName>
        <fullName evidence="2">Uncharacterized protein</fullName>
    </submittedName>
</protein>
<dbReference type="InterPro" id="IPR013785">
    <property type="entry name" value="Aldolase_TIM"/>
</dbReference>
<evidence type="ECO:0000313" key="2">
    <source>
        <dbReference type="EMBL" id="MDW5593576.1"/>
    </source>
</evidence>
<dbReference type="EMBL" id="JAWSTH010000006">
    <property type="protein sequence ID" value="MDW5593576.1"/>
    <property type="molecule type" value="Genomic_DNA"/>
</dbReference>
<name>A0ABU4HJV2_9ACTN</name>